<dbReference type="AlphaFoldDB" id="A0A5B8RYD9"/>
<dbReference type="Proteomes" id="UP000321199">
    <property type="component" value="Chromosome"/>
</dbReference>
<protein>
    <submittedName>
        <fullName evidence="1">SIR2 family protein</fullName>
    </submittedName>
</protein>
<sequence>MWFLGAGASAAAGIPTAGDMIWEFKQKLFVSQRRAPPEMVADLSAPGVRQHLQSHIDSTNSLPAEGASNEYSVIFEKVFPAEADRRAYLDAKVSGAKPSYGHVALAALMKADHTRIVWTTNFDPLVADACAKVFDGTGALTSVAFGVGPEIARKAMADGRWPIEVKLHGDFRWRQLKNTDDELRHQDRELRAALVDSCRRSGLIVCGYSGRDDSIMDTLEEAAAIPGAFPAGLFWLHRGDGSPYERVTALLERAHAHGIETGLVRVQSFDEGLRDLVRLVSKLDAKSLEAFGKQREIKTAAPAIVGKAHWPVVRLNALRVAQMPTVFRRVVCKVGGTGEVRQAVEAAGVDVLAARTRPGVLAFGADADIHKAFAPFDVAEFDLASIEPRRLRYDSAERGLLRDAVVRALCRHRGLGRIRKRTTDLLYPISVYEPGLQELKKHVPPLGGSVPKYPNLQWREGCAVRIEWAADSLWLLLEPGPIFLTLTAETRFAASGFGRERTFKRYNQKLDSLVDFWSSYLYGDGEEVHALGVSTGVDAAFRFGQRTGFTRRAGA</sequence>
<keyword evidence="2" id="KW-1185">Reference proteome</keyword>
<gene>
    <name evidence="1" type="ORF">FOZ74_13110</name>
</gene>
<proteinExistence type="predicted"/>
<dbReference type="OrthoDB" id="288285at2"/>
<name>A0A5B8RYD9_9BURK</name>
<accession>A0A5B8RYD9</accession>
<evidence type="ECO:0000313" key="1">
    <source>
        <dbReference type="EMBL" id="QEA14599.1"/>
    </source>
</evidence>
<dbReference type="SUPFAM" id="SSF52467">
    <property type="entry name" value="DHS-like NAD/FAD-binding domain"/>
    <property type="match status" value="1"/>
</dbReference>
<dbReference type="Gene3D" id="3.40.50.1220">
    <property type="entry name" value="TPP-binding domain"/>
    <property type="match status" value="1"/>
</dbReference>
<dbReference type="Pfam" id="PF13289">
    <property type="entry name" value="SIR2_2"/>
    <property type="match status" value="1"/>
</dbReference>
<evidence type="ECO:0000313" key="2">
    <source>
        <dbReference type="Proteomes" id="UP000321199"/>
    </source>
</evidence>
<reference evidence="1 2" key="1">
    <citation type="submission" date="2019-07" db="EMBL/GenBank/DDBJ databases">
        <title>Complete genome sequence of Comamonas sp. NLF 7-7 isolated from livestock.</title>
        <authorList>
            <person name="Kim D.H."/>
            <person name="Kim J.G."/>
        </authorList>
    </citation>
    <scope>NUCLEOTIDE SEQUENCE [LARGE SCALE GENOMIC DNA]</scope>
    <source>
        <strain evidence="1 2">NLF 7-7</strain>
    </source>
</reference>
<dbReference type="InterPro" id="IPR029035">
    <property type="entry name" value="DHS-like_NAD/FAD-binding_dom"/>
</dbReference>
<dbReference type="KEGG" id="cof:FOZ74_13110"/>
<organism evidence="1 2">
    <name type="scientific">Comamonas flocculans</name>
    <dbReference type="NCBI Taxonomy" id="2597701"/>
    <lineage>
        <taxon>Bacteria</taxon>
        <taxon>Pseudomonadati</taxon>
        <taxon>Pseudomonadota</taxon>
        <taxon>Betaproteobacteria</taxon>
        <taxon>Burkholderiales</taxon>
        <taxon>Comamonadaceae</taxon>
        <taxon>Comamonas</taxon>
    </lineage>
</organism>
<dbReference type="EMBL" id="CP042344">
    <property type="protein sequence ID" value="QEA14599.1"/>
    <property type="molecule type" value="Genomic_DNA"/>
</dbReference>